<dbReference type="PROSITE" id="PS00818">
    <property type="entry name" value="DPS_1"/>
    <property type="match status" value="1"/>
</dbReference>
<evidence type="ECO:0000256" key="1">
    <source>
        <dbReference type="ARBA" id="ARBA00009497"/>
    </source>
</evidence>
<comment type="caution">
    <text evidence="4">The sequence shown here is derived from an EMBL/GenBank/DDBJ whole genome shotgun (WGS) entry which is preliminary data.</text>
</comment>
<reference evidence="4" key="1">
    <citation type="submission" date="2020-10" db="EMBL/GenBank/DDBJ databases">
        <title>Genome sequence of the unusual species of purple photosynthetic bacteria, Phaeovibrio sulfidiphilus DSM 23193, type strain.</title>
        <authorList>
            <person name="Kyndt J.A."/>
            <person name="Meyer T.E."/>
        </authorList>
    </citation>
    <scope>NUCLEOTIDE SEQUENCE</scope>
    <source>
        <strain evidence="4">DSM 23193</strain>
    </source>
</reference>
<dbReference type="Pfam" id="PF00210">
    <property type="entry name" value="Ferritin"/>
    <property type="match status" value="1"/>
</dbReference>
<dbReference type="CDD" id="cd01043">
    <property type="entry name" value="DPS"/>
    <property type="match status" value="1"/>
</dbReference>
<dbReference type="RefSeq" id="WP_192534965.1">
    <property type="nucleotide sequence ID" value="NZ_JACZHT010000009.1"/>
</dbReference>
<feature type="domain" description="Ferritin/DPS" evidence="3">
    <location>
        <begin position="26"/>
        <end position="159"/>
    </location>
</feature>
<dbReference type="InterPro" id="IPR008331">
    <property type="entry name" value="Ferritin_DPS_dom"/>
</dbReference>
<dbReference type="PIRSF" id="PIRSF005900">
    <property type="entry name" value="Dps"/>
    <property type="match status" value="1"/>
</dbReference>
<gene>
    <name evidence="4" type="ORF">IHV25_09880</name>
</gene>
<keyword evidence="5" id="KW-1185">Reference proteome</keyword>
<dbReference type="InterPro" id="IPR012347">
    <property type="entry name" value="Ferritin-like"/>
</dbReference>
<name>A0A8J7CS26_9PROT</name>
<evidence type="ECO:0000259" key="3">
    <source>
        <dbReference type="Pfam" id="PF00210"/>
    </source>
</evidence>
<dbReference type="Proteomes" id="UP000631034">
    <property type="component" value="Unassembled WGS sequence"/>
</dbReference>
<proteinExistence type="inferred from homology"/>
<dbReference type="PANTHER" id="PTHR42932:SF3">
    <property type="entry name" value="DNA PROTECTION DURING STARVATION PROTEIN"/>
    <property type="match status" value="1"/>
</dbReference>
<dbReference type="InterPro" id="IPR023188">
    <property type="entry name" value="DPS_DNA-bd_CS"/>
</dbReference>
<dbReference type="PANTHER" id="PTHR42932">
    <property type="entry name" value="GENERAL STRESS PROTEIN 20U"/>
    <property type="match status" value="1"/>
</dbReference>
<dbReference type="InterPro" id="IPR009078">
    <property type="entry name" value="Ferritin-like_SF"/>
</dbReference>
<organism evidence="4 5">
    <name type="scientific">Phaeovibrio sulfidiphilus</name>
    <dbReference type="NCBI Taxonomy" id="1220600"/>
    <lineage>
        <taxon>Bacteria</taxon>
        <taxon>Pseudomonadati</taxon>
        <taxon>Pseudomonadota</taxon>
        <taxon>Alphaproteobacteria</taxon>
        <taxon>Rhodospirillales</taxon>
        <taxon>Rhodospirillaceae</taxon>
        <taxon>Phaeovibrio</taxon>
    </lineage>
</organism>
<accession>A0A8J7CS26</accession>
<dbReference type="AlphaFoldDB" id="A0A8J7CS26"/>
<dbReference type="PROSITE" id="PS00819">
    <property type="entry name" value="DPS_2"/>
    <property type="match status" value="1"/>
</dbReference>
<dbReference type="SUPFAM" id="SSF47240">
    <property type="entry name" value="Ferritin-like"/>
    <property type="match status" value="1"/>
</dbReference>
<dbReference type="EMBL" id="JACZHT010000009">
    <property type="protein sequence ID" value="MBE1237950.1"/>
    <property type="molecule type" value="Genomic_DNA"/>
</dbReference>
<dbReference type="InterPro" id="IPR002177">
    <property type="entry name" value="DPS_DNA-bd"/>
</dbReference>
<dbReference type="PRINTS" id="PR01346">
    <property type="entry name" value="HELNAPAPROT"/>
</dbReference>
<evidence type="ECO:0000313" key="5">
    <source>
        <dbReference type="Proteomes" id="UP000631034"/>
    </source>
</evidence>
<comment type="similarity">
    <text evidence="1 2">Belongs to the Dps family.</text>
</comment>
<dbReference type="GO" id="GO:0008199">
    <property type="term" value="F:ferric iron binding"/>
    <property type="evidence" value="ECO:0007669"/>
    <property type="project" value="InterPro"/>
</dbReference>
<evidence type="ECO:0000313" key="4">
    <source>
        <dbReference type="EMBL" id="MBE1237950.1"/>
    </source>
</evidence>
<protein>
    <submittedName>
        <fullName evidence="4">DNA starvation/stationary phase protection protein</fullName>
    </submittedName>
</protein>
<evidence type="ECO:0000256" key="2">
    <source>
        <dbReference type="RuleBase" id="RU003875"/>
    </source>
</evidence>
<dbReference type="Gene3D" id="1.20.1260.10">
    <property type="match status" value="1"/>
</dbReference>
<sequence>MGKNGCSCSIGIEDSKRKAIAHDLMKFLADTYALYLKTQNYHWNVEGEHFRTLHLMFEEQYNDLVGAVDSVAERIRSLGERAPGGFAAFQKLTCISDAREKISAEEMVKDLLVGHEAVICAGRKLIKAAEEAHDVSTADMLTTRLESHEKTAWMLRATVS</sequence>
<dbReference type="GO" id="GO:0016722">
    <property type="term" value="F:oxidoreductase activity, acting on metal ions"/>
    <property type="evidence" value="ECO:0007669"/>
    <property type="project" value="InterPro"/>
</dbReference>